<feature type="domain" description="HTH cro/C1-type" evidence="2">
    <location>
        <begin position="11"/>
        <end position="66"/>
    </location>
</feature>
<dbReference type="Proteomes" id="UP000190848">
    <property type="component" value="Chromosome"/>
</dbReference>
<dbReference type="InterPro" id="IPR010982">
    <property type="entry name" value="Lambda_DNA-bd_dom_sf"/>
</dbReference>
<evidence type="ECO:0000313" key="3">
    <source>
        <dbReference type="EMBL" id="AQX01082.1"/>
    </source>
</evidence>
<evidence type="ECO:0000256" key="1">
    <source>
        <dbReference type="SAM" id="Coils"/>
    </source>
</evidence>
<dbReference type="SMART" id="SM00530">
    <property type="entry name" value="HTH_XRE"/>
    <property type="match status" value="1"/>
</dbReference>
<dbReference type="GO" id="GO:0003677">
    <property type="term" value="F:DNA binding"/>
    <property type="evidence" value="ECO:0007669"/>
    <property type="project" value="InterPro"/>
</dbReference>
<dbReference type="PROSITE" id="PS50943">
    <property type="entry name" value="HTH_CROC1"/>
    <property type="match status" value="1"/>
</dbReference>
<evidence type="ECO:0000259" key="2">
    <source>
        <dbReference type="PROSITE" id="PS50943"/>
    </source>
</evidence>
<gene>
    <name evidence="3" type="ORF">BBD32_06235</name>
</gene>
<dbReference type="Gene3D" id="1.10.260.40">
    <property type="entry name" value="lambda repressor-like DNA-binding domains"/>
    <property type="match status" value="1"/>
</dbReference>
<dbReference type="EMBL" id="CP016374">
    <property type="protein sequence ID" value="AQX01082.1"/>
    <property type="molecule type" value="Genomic_DNA"/>
</dbReference>
<dbReference type="RefSeq" id="WP_034846965.1">
    <property type="nucleotide sequence ID" value="NZ_CP016372.1"/>
</dbReference>
<dbReference type="InterPro" id="IPR001387">
    <property type="entry name" value="Cro/C1-type_HTH"/>
</dbReference>
<proteinExistence type="predicted"/>
<dbReference type="AlphaFoldDB" id="A0AAP5RZR4"/>
<name>A0AAP5RZR4_9FLAO</name>
<keyword evidence="1" id="KW-0175">Coiled coil</keyword>
<evidence type="ECO:0000313" key="4">
    <source>
        <dbReference type="Proteomes" id="UP000190848"/>
    </source>
</evidence>
<sequence>MDTVEKILNKIKEARKEYGYSHENMAHELGISQAAYTNLEKNESKLTVERFLTIAEILKKSPFSFFDDGEKNVYNQQNTEQSIGHQENFYKEDKEILEKLLFSYESRIAELKNEIDFLREQLKK</sequence>
<dbReference type="Pfam" id="PF01381">
    <property type="entry name" value="HTH_3"/>
    <property type="match status" value="1"/>
</dbReference>
<accession>A0AAP5RZR4</accession>
<feature type="coiled-coil region" evidence="1">
    <location>
        <begin position="94"/>
        <end position="121"/>
    </location>
</feature>
<organism evidence="3 4">
    <name type="scientific">Elizabethkingia anophelis</name>
    <dbReference type="NCBI Taxonomy" id="1117645"/>
    <lineage>
        <taxon>Bacteria</taxon>
        <taxon>Pseudomonadati</taxon>
        <taxon>Bacteroidota</taxon>
        <taxon>Flavobacteriia</taxon>
        <taxon>Flavobacteriales</taxon>
        <taxon>Weeksellaceae</taxon>
        <taxon>Elizabethkingia</taxon>
    </lineage>
</organism>
<reference evidence="3 4" key="1">
    <citation type="submission" date="2016-07" db="EMBL/GenBank/DDBJ databases">
        <title>Revisiting the taxonomy of the Elizabethkingia Genus using Whole-Genome Sequencing, Optical Mapping, and MALDI-TOF, along with proposal of three novel Elizabethkingia species: Elizabethkingia bruuniana sp. nov., Elizabethkingia ursingii sp. nov., and Elizabethkingia occulta sp. nov.</title>
        <authorList>
            <person name="Nicholson A.C."/>
        </authorList>
    </citation>
    <scope>NUCLEOTIDE SEQUENCE [LARGE SCALE GENOMIC DNA]</scope>
    <source>
        <strain evidence="3 4">F3201</strain>
    </source>
</reference>
<dbReference type="CDD" id="cd00093">
    <property type="entry name" value="HTH_XRE"/>
    <property type="match status" value="1"/>
</dbReference>
<protein>
    <submittedName>
        <fullName evidence="3">Transcriptional regulator</fullName>
    </submittedName>
</protein>
<dbReference type="KEGG" id="een:BBD30_08060"/>
<dbReference type="SUPFAM" id="SSF47413">
    <property type="entry name" value="lambda repressor-like DNA-binding domains"/>
    <property type="match status" value="1"/>
</dbReference>